<keyword evidence="3" id="KW-0547">Nucleotide-binding</keyword>
<accession>A0ABM7WTA6</accession>
<dbReference type="InterPro" id="IPR003593">
    <property type="entry name" value="AAA+_ATPase"/>
</dbReference>
<evidence type="ECO:0000313" key="6">
    <source>
        <dbReference type="EMBL" id="BDG02712.1"/>
    </source>
</evidence>
<dbReference type="PROSITE" id="PS00211">
    <property type="entry name" value="ABC_TRANSPORTER_1"/>
    <property type="match status" value="1"/>
</dbReference>
<name>A0ABM7WTA6_9BACT</name>
<keyword evidence="4 6" id="KW-0067">ATP-binding</keyword>
<feature type="domain" description="ABC transporter" evidence="5">
    <location>
        <begin position="2"/>
        <end position="222"/>
    </location>
</feature>
<keyword evidence="7" id="KW-1185">Reference proteome</keyword>
<dbReference type="PROSITE" id="PS50893">
    <property type="entry name" value="ABC_TRANSPORTER_2"/>
    <property type="match status" value="1"/>
</dbReference>
<keyword evidence="2" id="KW-0813">Transport</keyword>
<dbReference type="Pfam" id="PF00005">
    <property type="entry name" value="ABC_tran"/>
    <property type="match status" value="1"/>
</dbReference>
<dbReference type="PANTHER" id="PTHR24220:SF689">
    <property type="entry name" value="LIPOPROTEIN-RELEASING SYSTEM ATP-BINDING PROTEIN LOLD"/>
    <property type="match status" value="1"/>
</dbReference>
<dbReference type="InterPro" id="IPR015854">
    <property type="entry name" value="ABC_transpr_LolD-like"/>
</dbReference>
<dbReference type="RefSeq" id="WP_248360400.1">
    <property type="nucleotide sequence ID" value="NZ_AP025591.1"/>
</dbReference>
<sequence length="223" mass="23428">MIRLAGVSKSFQDGERELPVLRGVDLEVAPGELVAIVGASGSGKSTLLYVAGGLDSAYTGEVVVADTRLAGLSAPALAELRNRAVGFVFQSFNLLQGLTALENVMLPGMLRRAGADRAAVRARAAEALERVGLAARASAPPARLSGGERQRVAIARAMFARPRVLLADEPTGNLDAVSGEGIIRLFGELARDGLTVLVVTHEERVSRAASRVLHLEDGRLRVS</sequence>
<proteinExistence type="inferred from homology"/>
<evidence type="ECO:0000313" key="7">
    <source>
        <dbReference type="Proteomes" id="UP001162891"/>
    </source>
</evidence>
<dbReference type="InterPro" id="IPR027417">
    <property type="entry name" value="P-loop_NTPase"/>
</dbReference>
<reference evidence="7" key="1">
    <citation type="journal article" date="2022" name="Int. J. Syst. Evol. Microbiol.">
        <title>Anaeromyxobacter oryzae sp. nov., Anaeromyxobacter diazotrophicus sp. nov. and Anaeromyxobacter paludicola sp. nov., isolated from paddy soils.</title>
        <authorList>
            <person name="Itoh H."/>
            <person name="Xu Z."/>
            <person name="Mise K."/>
            <person name="Masuda Y."/>
            <person name="Ushijima N."/>
            <person name="Hayakawa C."/>
            <person name="Shiratori Y."/>
            <person name="Senoo K."/>
        </authorList>
    </citation>
    <scope>NUCLEOTIDE SEQUENCE [LARGE SCALE GENOMIC DNA]</scope>
    <source>
        <strain evidence="7">Red232</strain>
    </source>
</reference>
<dbReference type="CDD" id="cd03255">
    <property type="entry name" value="ABC_MJ0796_LolCDE_FtsE"/>
    <property type="match status" value="1"/>
</dbReference>
<comment type="similarity">
    <text evidence="1">Belongs to the ABC transporter superfamily.</text>
</comment>
<evidence type="ECO:0000256" key="4">
    <source>
        <dbReference type="ARBA" id="ARBA00022840"/>
    </source>
</evidence>
<dbReference type="SUPFAM" id="SSF52540">
    <property type="entry name" value="P-loop containing nucleoside triphosphate hydrolases"/>
    <property type="match status" value="1"/>
</dbReference>
<dbReference type="InterPro" id="IPR017871">
    <property type="entry name" value="ABC_transporter-like_CS"/>
</dbReference>
<dbReference type="GO" id="GO:0005524">
    <property type="term" value="F:ATP binding"/>
    <property type="evidence" value="ECO:0007669"/>
    <property type="project" value="UniProtKB-KW"/>
</dbReference>
<dbReference type="SMART" id="SM00382">
    <property type="entry name" value="AAA"/>
    <property type="match status" value="1"/>
</dbReference>
<dbReference type="Gene3D" id="3.40.50.300">
    <property type="entry name" value="P-loop containing nucleotide triphosphate hydrolases"/>
    <property type="match status" value="1"/>
</dbReference>
<organism evidence="6 7">
    <name type="scientific">Anaeromyxobacter oryzae</name>
    <dbReference type="NCBI Taxonomy" id="2918170"/>
    <lineage>
        <taxon>Bacteria</taxon>
        <taxon>Pseudomonadati</taxon>
        <taxon>Myxococcota</taxon>
        <taxon>Myxococcia</taxon>
        <taxon>Myxococcales</taxon>
        <taxon>Cystobacterineae</taxon>
        <taxon>Anaeromyxobacteraceae</taxon>
        <taxon>Anaeromyxobacter</taxon>
    </lineage>
</organism>
<evidence type="ECO:0000256" key="2">
    <source>
        <dbReference type="ARBA" id="ARBA00022448"/>
    </source>
</evidence>
<evidence type="ECO:0000259" key="5">
    <source>
        <dbReference type="PROSITE" id="PS50893"/>
    </source>
</evidence>
<gene>
    <name evidence="6" type="primary">macB</name>
    <name evidence="6" type="ORF">AMOR_17080</name>
</gene>
<dbReference type="InterPro" id="IPR017911">
    <property type="entry name" value="MacB-like_ATP-bd"/>
</dbReference>
<evidence type="ECO:0000256" key="3">
    <source>
        <dbReference type="ARBA" id="ARBA00022741"/>
    </source>
</evidence>
<dbReference type="PANTHER" id="PTHR24220">
    <property type="entry name" value="IMPORT ATP-BINDING PROTEIN"/>
    <property type="match status" value="1"/>
</dbReference>
<dbReference type="Proteomes" id="UP001162891">
    <property type="component" value="Chromosome"/>
</dbReference>
<protein>
    <submittedName>
        <fullName evidence="6">Macrolide export ATP-binding/permease protein MacB</fullName>
    </submittedName>
</protein>
<evidence type="ECO:0000256" key="1">
    <source>
        <dbReference type="ARBA" id="ARBA00005417"/>
    </source>
</evidence>
<dbReference type="InterPro" id="IPR003439">
    <property type="entry name" value="ABC_transporter-like_ATP-bd"/>
</dbReference>
<dbReference type="EMBL" id="AP025591">
    <property type="protein sequence ID" value="BDG02712.1"/>
    <property type="molecule type" value="Genomic_DNA"/>
</dbReference>